<comment type="similarity">
    <text evidence="1">Belongs to the methyltransferase superfamily. LaeA methyltransferase family.</text>
</comment>
<evidence type="ECO:0000313" key="3">
    <source>
        <dbReference type="Proteomes" id="UP001275084"/>
    </source>
</evidence>
<keyword evidence="2" id="KW-0489">Methyltransferase</keyword>
<dbReference type="Gene3D" id="3.40.50.150">
    <property type="entry name" value="Vaccinia Virus protein VP39"/>
    <property type="match status" value="1"/>
</dbReference>
<dbReference type="PANTHER" id="PTHR43591:SF10">
    <property type="entry name" value="ABC TRANSMEMBRANE TYPE-1 DOMAIN-CONTAINING PROTEIN-RELATED"/>
    <property type="match status" value="1"/>
</dbReference>
<gene>
    <name evidence="2" type="ORF">B0T25DRAFT_547438</name>
</gene>
<protein>
    <submittedName>
        <fullName evidence="2">S-adenosyl-L-methionine-dependent methyltransferase</fullName>
    </submittedName>
</protein>
<dbReference type="GO" id="GO:0032259">
    <property type="term" value="P:methylation"/>
    <property type="evidence" value="ECO:0007669"/>
    <property type="project" value="UniProtKB-KW"/>
</dbReference>
<dbReference type="CDD" id="cd02440">
    <property type="entry name" value="AdoMet_MTases"/>
    <property type="match status" value="1"/>
</dbReference>
<dbReference type="Proteomes" id="UP001275084">
    <property type="component" value="Unassembled WGS sequence"/>
</dbReference>
<accession>A0AAJ0HE63</accession>
<reference evidence="2" key="1">
    <citation type="journal article" date="2023" name="Mol. Phylogenet. Evol.">
        <title>Genome-scale phylogeny and comparative genomics of the fungal order Sordariales.</title>
        <authorList>
            <person name="Hensen N."/>
            <person name="Bonometti L."/>
            <person name="Westerberg I."/>
            <person name="Brannstrom I.O."/>
            <person name="Guillou S."/>
            <person name="Cros-Aarteil S."/>
            <person name="Calhoun S."/>
            <person name="Haridas S."/>
            <person name="Kuo A."/>
            <person name="Mondo S."/>
            <person name="Pangilinan J."/>
            <person name="Riley R."/>
            <person name="LaButti K."/>
            <person name="Andreopoulos B."/>
            <person name="Lipzen A."/>
            <person name="Chen C."/>
            <person name="Yan M."/>
            <person name="Daum C."/>
            <person name="Ng V."/>
            <person name="Clum A."/>
            <person name="Steindorff A."/>
            <person name="Ohm R.A."/>
            <person name="Martin F."/>
            <person name="Silar P."/>
            <person name="Natvig D.O."/>
            <person name="Lalanne C."/>
            <person name="Gautier V."/>
            <person name="Ament-Velasquez S.L."/>
            <person name="Kruys A."/>
            <person name="Hutchinson M.I."/>
            <person name="Powell A.J."/>
            <person name="Barry K."/>
            <person name="Miller A.N."/>
            <person name="Grigoriev I.V."/>
            <person name="Debuchy R."/>
            <person name="Gladieux P."/>
            <person name="Hiltunen Thoren M."/>
            <person name="Johannesson H."/>
        </authorList>
    </citation>
    <scope>NUCLEOTIDE SEQUENCE</scope>
    <source>
        <strain evidence="2">CBS 955.72</strain>
    </source>
</reference>
<keyword evidence="3" id="KW-1185">Reference proteome</keyword>
<sequence length="386" mass="43431">MSSPNSSLVSSRSFQRTFAVVFSFQSWVLLQSRLNVMADEEGHQKSPERVQGPPVGIFPAEHWLDQEPQAADDDDADSALGSAQSSTASIDSTILNYRTLLGRRYHSEIGNAKYWVSNDEKANESQDIVHHCLTLALGGKLHLAPLDKDRVQNAVDIGTGTGIWAIDFADEFPAAEVTGTDISPIQPTWVPPNLKFELEDCTHDWTFNHESFDYIHMRWLLGSIVDWTALFKQAYLSCKPGGWLESFETSSRFESDDGSVVETSALGQWGKIFEQGSNVFGRSFSVVDDGIQRKAMEEAGFVDIEEFNFKIPVGGWPKGEKQKEIGRFAQLSIEQDVEGYVLLMATTLGWTRDEILVYIAHIKREVRSGKFHPYYRQKIVWGRKPD</sequence>
<evidence type="ECO:0000313" key="2">
    <source>
        <dbReference type="EMBL" id="KAK3349212.1"/>
    </source>
</evidence>
<evidence type="ECO:0000256" key="1">
    <source>
        <dbReference type="ARBA" id="ARBA00038158"/>
    </source>
</evidence>
<keyword evidence="2" id="KW-0808">Transferase</keyword>
<proteinExistence type="inferred from homology"/>
<dbReference type="GO" id="GO:0008168">
    <property type="term" value="F:methyltransferase activity"/>
    <property type="evidence" value="ECO:0007669"/>
    <property type="project" value="UniProtKB-KW"/>
</dbReference>
<dbReference type="Pfam" id="PF13489">
    <property type="entry name" value="Methyltransf_23"/>
    <property type="match status" value="1"/>
</dbReference>
<dbReference type="SUPFAM" id="SSF53335">
    <property type="entry name" value="S-adenosyl-L-methionine-dependent methyltransferases"/>
    <property type="match status" value="1"/>
</dbReference>
<comment type="caution">
    <text evidence="2">The sequence shown here is derived from an EMBL/GenBank/DDBJ whole genome shotgun (WGS) entry which is preliminary data.</text>
</comment>
<dbReference type="InterPro" id="IPR029063">
    <property type="entry name" value="SAM-dependent_MTases_sf"/>
</dbReference>
<name>A0AAJ0HE63_9PEZI</name>
<reference evidence="2" key="2">
    <citation type="submission" date="2023-06" db="EMBL/GenBank/DDBJ databases">
        <authorList>
            <consortium name="Lawrence Berkeley National Laboratory"/>
            <person name="Haridas S."/>
            <person name="Hensen N."/>
            <person name="Bonometti L."/>
            <person name="Westerberg I."/>
            <person name="Brannstrom I.O."/>
            <person name="Guillou S."/>
            <person name="Cros-Aarteil S."/>
            <person name="Calhoun S."/>
            <person name="Kuo A."/>
            <person name="Mondo S."/>
            <person name="Pangilinan J."/>
            <person name="Riley R."/>
            <person name="Labutti K."/>
            <person name="Andreopoulos B."/>
            <person name="Lipzen A."/>
            <person name="Chen C."/>
            <person name="Yanf M."/>
            <person name="Daum C."/>
            <person name="Ng V."/>
            <person name="Clum A."/>
            <person name="Steindorff A."/>
            <person name="Ohm R."/>
            <person name="Martin F."/>
            <person name="Silar P."/>
            <person name="Natvig D."/>
            <person name="Lalanne C."/>
            <person name="Gautier V."/>
            <person name="Ament-Velasquez S.L."/>
            <person name="Kruys A."/>
            <person name="Hutchinson M.I."/>
            <person name="Powell A.J."/>
            <person name="Barry K."/>
            <person name="Miller A.N."/>
            <person name="Grigoriev I.V."/>
            <person name="Debuchy R."/>
            <person name="Gladieux P."/>
            <person name="Thoren M.H."/>
            <person name="Johannesson H."/>
        </authorList>
    </citation>
    <scope>NUCLEOTIDE SEQUENCE</scope>
    <source>
        <strain evidence="2">CBS 955.72</strain>
    </source>
</reference>
<dbReference type="AlphaFoldDB" id="A0AAJ0HE63"/>
<organism evidence="2 3">
    <name type="scientific">Lasiosphaeria hispida</name>
    <dbReference type="NCBI Taxonomy" id="260671"/>
    <lineage>
        <taxon>Eukaryota</taxon>
        <taxon>Fungi</taxon>
        <taxon>Dikarya</taxon>
        <taxon>Ascomycota</taxon>
        <taxon>Pezizomycotina</taxon>
        <taxon>Sordariomycetes</taxon>
        <taxon>Sordariomycetidae</taxon>
        <taxon>Sordariales</taxon>
        <taxon>Lasiosphaeriaceae</taxon>
        <taxon>Lasiosphaeria</taxon>
    </lineage>
</organism>
<dbReference type="PANTHER" id="PTHR43591">
    <property type="entry name" value="METHYLTRANSFERASE"/>
    <property type="match status" value="1"/>
</dbReference>
<dbReference type="EMBL" id="JAUIQD010000005">
    <property type="protein sequence ID" value="KAK3349212.1"/>
    <property type="molecule type" value="Genomic_DNA"/>
</dbReference>